<sequence>MAAWRSPDGAWSFLFKYQPPSVLDMSFEVRYTRGSQRNESENTKGADTLRKSISDHLSLYCRYHVDVYSFYNNLTVPSGRYDIWTFLHYITHDQTSEKDPSRHYDSDIGITSEDISIDPPPITPNNCLISKYTITTDLVANRRNKEVIVPIEWKYGNTRKFEHQSEETTRSEILEQRPKSQEGKWTLLQNVLDTTGITYELVFRVPNVNQQDILLYTIERKGRSEGPERGLRERNPKPL</sequence>
<dbReference type="AlphaFoldDB" id="A0AA38SGX0"/>
<organism evidence="1 2">
    <name type="scientific">Centaurea solstitialis</name>
    <name type="common">yellow star-thistle</name>
    <dbReference type="NCBI Taxonomy" id="347529"/>
    <lineage>
        <taxon>Eukaryota</taxon>
        <taxon>Viridiplantae</taxon>
        <taxon>Streptophyta</taxon>
        <taxon>Embryophyta</taxon>
        <taxon>Tracheophyta</taxon>
        <taxon>Spermatophyta</taxon>
        <taxon>Magnoliopsida</taxon>
        <taxon>eudicotyledons</taxon>
        <taxon>Gunneridae</taxon>
        <taxon>Pentapetalae</taxon>
        <taxon>asterids</taxon>
        <taxon>campanulids</taxon>
        <taxon>Asterales</taxon>
        <taxon>Asteraceae</taxon>
        <taxon>Carduoideae</taxon>
        <taxon>Cardueae</taxon>
        <taxon>Centaureinae</taxon>
        <taxon>Centaurea</taxon>
    </lineage>
</organism>
<protein>
    <submittedName>
        <fullName evidence="1">Uncharacterized protein</fullName>
    </submittedName>
</protein>
<evidence type="ECO:0000313" key="1">
    <source>
        <dbReference type="EMBL" id="KAJ9542579.1"/>
    </source>
</evidence>
<dbReference type="EMBL" id="JARYMX010000007">
    <property type="protein sequence ID" value="KAJ9542579.1"/>
    <property type="molecule type" value="Genomic_DNA"/>
</dbReference>
<accession>A0AA38SGX0</accession>
<gene>
    <name evidence="1" type="ORF">OSB04_029085</name>
</gene>
<keyword evidence="2" id="KW-1185">Reference proteome</keyword>
<proteinExistence type="predicted"/>
<comment type="caution">
    <text evidence="1">The sequence shown here is derived from an EMBL/GenBank/DDBJ whole genome shotgun (WGS) entry which is preliminary data.</text>
</comment>
<reference evidence="1" key="1">
    <citation type="submission" date="2023-03" db="EMBL/GenBank/DDBJ databases">
        <title>Chromosome-scale reference genome and RAD-based genetic map of yellow starthistle (Centaurea solstitialis) reveal putative structural variation and QTLs associated with invader traits.</title>
        <authorList>
            <person name="Reatini B."/>
            <person name="Cang F.A."/>
            <person name="Jiang Q."/>
            <person name="Mckibben M.T.W."/>
            <person name="Barker M.S."/>
            <person name="Rieseberg L.H."/>
            <person name="Dlugosch K.M."/>
        </authorList>
    </citation>
    <scope>NUCLEOTIDE SEQUENCE</scope>
    <source>
        <strain evidence="1">CAN-66</strain>
        <tissue evidence="1">Leaf</tissue>
    </source>
</reference>
<evidence type="ECO:0000313" key="2">
    <source>
        <dbReference type="Proteomes" id="UP001172457"/>
    </source>
</evidence>
<dbReference type="Proteomes" id="UP001172457">
    <property type="component" value="Chromosome 7"/>
</dbReference>
<name>A0AA38SGX0_9ASTR</name>